<evidence type="ECO:0000256" key="2">
    <source>
        <dbReference type="SAM" id="MobiDB-lite"/>
    </source>
</evidence>
<gene>
    <name evidence="4" type="ORF">NADFUDRAFT_52921</name>
</gene>
<dbReference type="Proteomes" id="UP000095009">
    <property type="component" value="Unassembled WGS sequence"/>
</dbReference>
<evidence type="ECO:0000256" key="3">
    <source>
        <dbReference type="SAM" id="Phobius"/>
    </source>
</evidence>
<evidence type="ECO:0000256" key="1">
    <source>
        <dbReference type="SAM" id="Coils"/>
    </source>
</evidence>
<sequence>MGVLSDILMFSPLLVIGYSIFYFIDNRHRLRKGAGIRPNDNLGTEEAETNLIPDSDDGISSEHSDFEEENENGDDEILDQYASDPENNLNGRPLPIPRKKKNRLIGAKKSKSIEKRDKKRQYNEFVRQQAMARKLAEKEWQDKYGDLIAAQSEARDYREQIASLEIKRRKENMRETEKKKKEQLERTRIALMGKLITKNKVKLTADEQLVVKDLEDSLMKKKIFLVNNGQWIIKLHREDIMKLKEKIREMGSMTIKDFGEYLKVSI</sequence>
<keyword evidence="3" id="KW-0812">Transmembrane</keyword>
<dbReference type="AlphaFoldDB" id="A0A1E3PEV9"/>
<feature type="transmembrane region" description="Helical" evidence="3">
    <location>
        <begin position="6"/>
        <end position="24"/>
    </location>
</feature>
<reference evidence="4 5" key="1">
    <citation type="journal article" date="2016" name="Proc. Natl. Acad. Sci. U.S.A.">
        <title>Comparative genomics of biotechnologically important yeasts.</title>
        <authorList>
            <person name="Riley R."/>
            <person name="Haridas S."/>
            <person name="Wolfe K.H."/>
            <person name="Lopes M.R."/>
            <person name="Hittinger C.T."/>
            <person name="Goeker M."/>
            <person name="Salamov A.A."/>
            <person name="Wisecaver J.H."/>
            <person name="Long T.M."/>
            <person name="Calvey C.H."/>
            <person name="Aerts A.L."/>
            <person name="Barry K.W."/>
            <person name="Choi C."/>
            <person name="Clum A."/>
            <person name="Coughlan A.Y."/>
            <person name="Deshpande S."/>
            <person name="Douglass A.P."/>
            <person name="Hanson S.J."/>
            <person name="Klenk H.-P."/>
            <person name="LaButti K.M."/>
            <person name="Lapidus A."/>
            <person name="Lindquist E.A."/>
            <person name="Lipzen A.M."/>
            <person name="Meier-Kolthoff J.P."/>
            <person name="Ohm R.A."/>
            <person name="Otillar R.P."/>
            <person name="Pangilinan J.L."/>
            <person name="Peng Y."/>
            <person name="Rokas A."/>
            <person name="Rosa C.A."/>
            <person name="Scheuner C."/>
            <person name="Sibirny A.A."/>
            <person name="Slot J.C."/>
            <person name="Stielow J.B."/>
            <person name="Sun H."/>
            <person name="Kurtzman C.P."/>
            <person name="Blackwell M."/>
            <person name="Grigoriev I.V."/>
            <person name="Jeffries T.W."/>
        </authorList>
    </citation>
    <scope>NUCLEOTIDE SEQUENCE [LARGE SCALE GENOMIC DNA]</scope>
    <source>
        <strain evidence="4 5">DSM 6958</strain>
    </source>
</reference>
<feature type="coiled-coil region" evidence="1">
    <location>
        <begin position="147"/>
        <end position="190"/>
    </location>
</feature>
<dbReference type="EMBL" id="KV454413">
    <property type="protein sequence ID" value="ODQ63935.1"/>
    <property type="molecule type" value="Genomic_DNA"/>
</dbReference>
<name>A0A1E3PEV9_9ASCO</name>
<evidence type="ECO:0000313" key="5">
    <source>
        <dbReference type="Proteomes" id="UP000095009"/>
    </source>
</evidence>
<evidence type="ECO:0000313" key="4">
    <source>
        <dbReference type="EMBL" id="ODQ63935.1"/>
    </source>
</evidence>
<keyword evidence="3" id="KW-0472">Membrane</keyword>
<keyword evidence="1" id="KW-0175">Coiled coil</keyword>
<organism evidence="4 5">
    <name type="scientific">Nadsonia fulvescens var. elongata DSM 6958</name>
    <dbReference type="NCBI Taxonomy" id="857566"/>
    <lineage>
        <taxon>Eukaryota</taxon>
        <taxon>Fungi</taxon>
        <taxon>Dikarya</taxon>
        <taxon>Ascomycota</taxon>
        <taxon>Saccharomycotina</taxon>
        <taxon>Dipodascomycetes</taxon>
        <taxon>Dipodascales</taxon>
        <taxon>Dipodascales incertae sedis</taxon>
        <taxon>Nadsonia</taxon>
    </lineage>
</organism>
<protein>
    <submittedName>
        <fullName evidence="4">Uncharacterized protein</fullName>
    </submittedName>
</protein>
<dbReference type="OrthoDB" id="4097006at2759"/>
<proteinExistence type="predicted"/>
<keyword evidence="3" id="KW-1133">Transmembrane helix</keyword>
<feature type="compositionally biased region" description="Acidic residues" evidence="2">
    <location>
        <begin position="43"/>
        <end position="78"/>
    </location>
</feature>
<feature type="region of interest" description="Disordered" evidence="2">
    <location>
        <begin position="36"/>
        <end position="98"/>
    </location>
</feature>
<keyword evidence="5" id="KW-1185">Reference proteome</keyword>
<accession>A0A1E3PEV9</accession>